<dbReference type="Proteomes" id="UP000003860">
    <property type="component" value="Unassembled WGS sequence"/>
</dbReference>
<dbReference type="EMBL" id="ACXX02000006">
    <property type="protein sequence ID" value="EGD47769.1"/>
    <property type="molecule type" value="Genomic_DNA"/>
</dbReference>
<accession>F1TCQ2</accession>
<evidence type="ECO:0000313" key="2">
    <source>
        <dbReference type="Proteomes" id="UP000003860"/>
    </source>
</evidence>
<gene>
    <name evidence="1" type="ORF">Cpap_2172</name>
</gene>
<dbReference type="STRING" id="588581.Cpap_2172"/>
<evidence type="ECO:0000313" key="1">
    <source>
        <dbReference type="EMBL" id="EGD47769.1"/>
    </source>
</evidence>
<comment type="caution">
    <text evidence="1">The sequence shown here is derived from an EMBL/GenBank/DDBJ whole genome shotgun (WGS) entry which is preliminary data.</text>
</comment>
<dbReference type="RefSeq" id="WP_004619105.1">
    <property type="nucleotide sequence ID" value="NZ_ACXX02000006.1"/>
</dbReference>
<sequence>MTERKKVFLAPQYFRKFRCIGSDCEDSCCVGWTVNIDKETYKKYRSAQNKELRPLFDKYVTRDRSNDAGPENYAKIKMLDKEAKCPFLSDKMLCRIQLEYGEGYLSKVCTTYPRSANRVDNAIEMVTSLSCPAAAKLALLNTEIMEFDEYEDIQNASLIGSCAFNTQDKQFINKPQRYFWDIRVFTIDILQNRKYFMWERLIILGLFIEKLNKCVHENKISDIPNIIQSYNIMIEEGSFKGALDSIPADCTVQLQLIKDIIDIRVNRGVLNKIYMECYEEFLKGINYTEEATREEISINYHKAFEEYYKPYMDNHEYILENYLVNYVFARLFPFTDESIFDAYIMLVLHYAIIKVHLIGMAGYNKGLNEDIVIKLISTFTKVVDHNIVFLKDIAKQLKEKNYNTLAYMTIMIKN</sequence>
<organism evidence="1 2">
    <name type="scientific">Ruminiclostridium papyrosolvens DSM 2782</name>
    <dbReference type="NCBI Taxonomy" id="588581"/>
    <lineage>
        <taxon>Bacteria</taxon>
        <taxon>Bacillati</taxon>
        <taxon>Bacillota</taxon>
        <taxon>Clostridia</taxon>
        <taxon>Eubacteriales</taxon>
        <taxon>Oscillospiraceae</taxon>
        <taxon>Ruminiclostridium</taxon>
    </lineage>
</organism>
<proteinExistence type="predicted"/>
<dbReference type="NCBIfam" id="NF038110">
    <property type="entry name" value="Lys_methyl_FliB"/>
    <property type="match status" value="1"/>
</dbReference>
<reference evidence="1" key="2">
    <citation type="submission" date="2011-01" db="EMBL/GenBank/DDBJ databases">
        <title>The Non-contiguous Finished genome of Clostridium papyrosolvens.</title>
        <authorList>
            <person name="Lucas S."/>
            <person name="Copeland A."/>
            <person name="Lapidus A."/>
            <person name="Cheng J.-F."/>
            <person name="Goodwin L."/>
            <person name="Pitluck S."/>
            <person name="Misra M."/>
            <person name="Chertkov O."/>
            <person name="Detter J.C."/>
            <person name="Han C."/>
            <person name="Tapia R."/>
            <person name="Land M."/>
            <person name="Hauser L."/>
            <person name="Kyrpides N."/>
            <person name="Ivanova N."/>
            <person name="Pagani I."/>
            <person name="Mouttaki H."/>
            <person name="He Z."/>
            <person name="Zhou J."/>
            <person name="Hemme C.L."/>
            <person name="Woyke T."/>
        </authorList>
    </citation>
    <scope>NUCLEOTIDE SEQUENCE [LARGE SCALE GENOMIC DNA]</scope>
    <source>
        <strain evidence="1">DSM 2782</strain>
    </source>
</reference>
<dbReference type="eggNOG" id="COG0727">
    <property type="taxonomic scope" value="Bacteria"/>
</dbReference>
<dbReference type="OrthoDB" id="86584at2"/>
<protein>
    <recommendedName>
        <fullName evidence="3">FliB family protein</fullName>
    </recommendedName>
</protein>
<name>F1TCQ2_9FIRM</name>
<keyword evidence="2" id="KW-1185">Reference proteome</keyword>
<reference evidence="1" key="1">
    <citation type="submission" date="2009-07" db="EMBL/GenBank/DDBJ databases">
        <authorList>
            <consortium name="US DOE Joint Genome Institute (JGI-PGF)"/>
            <person name="Lucas S."/>
            <person name="Copeland A."/>
            <person name="Lapidus A."/>
            <person name="Glavina del Rio T."/>
            <person name="Tice H."/>
            <person name="Bruce D."/>
            <person name="Goodwin L."/>
            <person name="Pitluck S."/>
            <person name="Larimer F."/>
            <person name="Land M.L."/>
            <person name="Mouttaki H."/>
            <person name="He Z."/>
            <person name="Zhou J."/>
            <person name="Hemme C.L."/>
        </authorList>
    </citation>
    <scope>NUCLEOTIDE SEQUENCE [LARGE SCALE GENOMIC DNA]</scope>
    <source>
        <strain evidence="1">DSM 2782</strain>
    </source>
</reference>
<evidence type="ECO:0008006" key="3">
    <source>
        <dbReference type="Google" id="ProtNLM"/>
    </source>
</evidence>
<dbReference type="AlphaFoldDB" id="F1TCQ2"/>